<sequence>MVRAPIPDSTNEAILVKSRRRCCICFGLKRDLGVKSGQIAHLDRNNKNPSEDNLAFLCFDHHDEYDSKTSQRKGFLIGEVKTYREQLYNYNSSCSPTPELTHLEISQALAEGGRGGSGEIFGDGTVVGGRGGRVGAGGRGRGGDGGGGIVHGSGMVIGGDGGSVDGTAIWYPPARSGYDLFLAEQGQVPDWGVVYPGYGGMSGGYLERHKLVASIREKFFLSQGLPEKLFASKIDDVPISYINSELEALGLAWRAEKEGHWYVYYIP</sequence>
<name>R0D4B1_CAUVI</name>
<evidence type="ECO:0000313" key="2">
    <source>
        <dbReference type="Proteomes" id="UP000013063"/>
    </source>
</evidence>
<dbReference type="eggNOG" id="COG1403">
    <property type="taxonomic scope" value="Bacteria"/>
</dbReference>
<dbReference type="EMBL" id="APMP01000003">
    <property type="protein sequence ID" value="ENZ83220.1"/>
    <property type="molecule type" value="Genomic_DNA"/>
</dbReference>
<accession>R0D4B1</accession>
<evidence type="ECO:0008006" key="3">
    <source>
        <dbReference type="Google" id="ProtNLM"/>
    </source>
</evidence>
<dbReference type="Proteomes" id="UP000013063">
    <property type="component" value="Unassembled WGS sequence"/>
</dbReference>
<evidence type="ECO:0000313" key="1">
    <source>
        <dbReference type="EMBL" id="ENZ83220.1"/>
    </source>
</evidence>
<organism evidence="1 2">
    <name type="scientific">Caulobacter vibrioides OR37</name>
    <dbReference type="NCBI Taxonomy" id="1292034"/>
    <lineage>
        <taxon>Bacteria</taxon>
        <taxon>Pseudomonadati</taxon>
        <taxon>Pseudomonadota</taxon>
        <taxon>Alphaproteobacteria</taxon>
        <taxon>Caulobacterales</taxon>
        <taxon>Caulobacteraceae</taxon>
        <taxon>Caulobacter</taxon>
    </lineage>
</organism>
<gene>
    <name evidence="1" type="ORF">OR37_00995</name>
</gene>
<reference evidence="1 2" key="1">
    <citation type="journal article" date="2013" name="Genome Announc.">
        <title>Draft Genome Sequence for Caulobacter sp. Strain OR37, a Bacterium Tolerant to Heavy Metals.</title>
        <authorList>
            <person name="Utturkar S.M."/>
            <person name="Bollmann A."/>
            <person name="Brzoska R.M."/>
            <person name="Klingeman D.M."/>
            <person name="Epstein S.E."/>
            <person name="Palumbo A.V."/>
            <person name="Brown S.D."/>
        </authorList>
    </citation>
    <scope>NUCLEOTIDE SEQUENCE [LARGE SCALE GENOMIC DNA]</scope>
    <source>
        <strain evidence="1 2">OR37</strain>
    </source>
</reference>
<dbReference type="AlphaFoldDB" id="R0D4B1"/>
<proteinExistence type="predicted"/>
<protein>
    <recommendedName>
        <fullName evidence="3">HNH nuclease domain-containing protein</fullName>
    </recommendedName>
</protein>
<keyword evidence="2" id="KW-1185">Reference proteome</keyword>
<comment type="caution">
    <text evidence="1">The sequence shown here is derived from an EMBL/GenBank/DDBJ whole genome shotgun (WGS) entry which is preliminary data.</text>
</comment>